<evidence type="ECO:0000313" key="2">
    <source>
        <dbReference type="Proteomes" id="UP001177021"/>
    </source>
</evidence>
<proteinExistence type="predicted"/>
<protein>
    <submittedName>
        <fullName evidence="1">Uncharacterized protein</fullName>
    </submittedName>
</protein>
<reference evidence="1" key="1">
    <citation type="submission" date="2023-10" db="EMBL/GenBank/DDBJ databases">
        <authorList>
            <person name="Rodriguez Cubillos JULIANA M."/>
            <person name="De Vega J."/>
        </authorList>
    </citation>
    <scope>NUCLEOTIDE SEQUENCE</scope>
</reference>
<keyword evidence="2" id="KW-1185">Reference proteome</keyword>
<name>A0ACB0LQQ1_TRIPR</name>
<accession>A0ACB0LQQ1</accession>
<gene>
    <name evidence="1" type="ORF">MILVUS5_LOCUS35571</name>
</gene>
<dbReference type="EMBL" id="CASHSV030000615">
    <property type="protein sequence ID" value="CAJ2671824.1"/>
    <property type="molecule type" value="Genomic_DNA"/>
</dbReference>
<comment type="caution">
    <text evidence="1">The sequence shown here is derived from an EMBL/GenBank/DDBJ whole genome shotgun (WGS) entry which is preliminary data.</text>
</comment>
<sequence>MNLVPSLPMPVELCIKKHSATIKILEYEGEIEYLLRMCVSPIYSILNIFTHVLLADGPEVLMRFMSFQCLHSARDESVVGWRIIQEIRRLLAMD</sequence>
<dbReference type="Proteomes" id="UP001177021">
    <property type="component" value="Unassembled WGS sequence"/>
</dbReference>
<organism evidence="1 2">
    <name type="scientific">Trifolium pratense</name>
    <name type="common">Red clover</name>
    <dbReference type="NCBI Taxonomy" id="57577"/>
    <lineage>
        <taxon>Eukaryota</taxon>
        <taxon>Viridiplantae</taxon>
        <taxon>Streptophyta</taxon>
        <taxon>Embryophyta</taxon>
        <taxon>Tracheophyta</taxon>
        <taxon>Spermatophyta</taxon>
        <taxon>Magnoliopsida</taxon>
        <taxon>eudicotyledons</taxon>
        <taxon>Gunneridae</taxon>
        <taxon>Pentapetalae</taxon>
        <taxon>rosids</taxon>
        <taxon>fabids</taxon>
        <taxon>Fabales</taxon>
        <taxon>Fabaceae</taxon>
        <taxon>Papilionoideae</taxon>
        <taxon>50 kb inversion clade</taxon>
        <taxon>NPAAA clade</taxon>
        <taxon>Hologalegina</taxon>
        <taxon>IRL clade</taxon>
        <taxon>Trifolieae</taxon>
        <taxon>Trifolium</taxon>
    </lineage>
</organism>
<evidence type="ECO:0000313" key="1">
    <source>
        <dbReference type="EMBL" id="CAJ2671824.1"/>
    </source>
</evidence>